<dbReference type="PANTHER" id="PTHR43649">
    <property type="entry name" value="ARABINOSE-BINDING PROTEIN-RELATED"/>
    <property type="match status" value="1"/>
</dbReference>
<dbReference type="OrthoDB" id="9787283at2"/>
<keyword evidence="5" id="KW-0449">Lipoprotein</keyword>
<evidence type="ECO:0000256" key="2">
    <source>
        <dbReference type="ARBA" id="ARBA00022729"/>
    </source>
</evidence>
<dbReference type="Gene3D" id="3.40.190.10">
    <property type="entry name" value="Periplasmic binding protein-like II"/>
    <property type="match status" value="2"/>
</dbReference>
<keyword evidence="1" id="KW-1003">Cell membrane</keyword>
<evidence type="ECO:0000256" key="5">
    <source>
        <dbReference type="ARBA" id="ARBA00023288"/>
    </source>
</evidence>
<feature type="signal peptide" evidence="6">
    <location>
        <begin position="1"/>
        <end position="23"/>
    </location>
</feature>
<keyword evidence="8" id="KW-1185">Reference proteome</keyword>
<dbReference type="EMBL" id="SMRT01000003">
    <property type="protein sequence ID" value="TDF98814.1"/>
    <property type="molecule type" value="Genomic_DNA"/>
</dbReference>
<evidence type="ECO:0000256" key="3">
    <source>
        <dbReference type="ARBA" id="ARBA00023136"/>
    </source>
</evidence>
<feature type="chain" id="PRO_5039290083" evidence="6">
    <location>
        <begin position="24"/>
        <end position="498"/>
    </location>
</feature>
<dbReference type="InterPro" id="IPR050490">
    <property type="entry name" value="Bact_solute-bd_prot1"/>
</dbReference>
<protein>
    <submittedName>
        <fullName evidence="7">Extracellular solute-binding protein</fullName>
    </submittedName>
</protein>
<reference evidence="7 8" key="1">
    <citation type="submission" date="2019-03" db="EMBL/GenBank/DDBJ databases">
        <title>This is whole genome sequence of Paenibacillus sp MS74 strain.</title>
        <authorList>
            <person name="Trinh H.N."/>
        </authorList>
    </citation>
    <scope>NUCLEOTIDE SEQUENCE [LARGE SCALE GENOMIC DNA]</scope>
    <source>
        <strain evidence="7 8">MS74</strain>
    </source>
</reference>
<dbReference type="PROSITE" id="PS51257">
    <property type="entry name" value="PROKAR_LIPOPROTEIN"/>
    <property type="match status" value="1"/>
</dbReference>
<dbReference type="Proteomes" id="UP000295636">
    <property type="component" value="Unassembled WGS sequence"/>
</dbReference>
<dbReference type="PANTHER" id="PTHR43649:SF33">
    <property type="entry name" value="POLYGALACTURONAN_RHAMNOGALACTURONAN-BINDING PROTEIN YTCQ"/>
    <property type="match status" value="1"/>
</dbReference>
<comment type="caution">
    <text evidence="7">The sequence shown here is derived from an EMBL/GenBank/DDBJ whole genome shotgun (WGS) entry which is preliminary data.</text>
</comment>
<keyword evidence="3" id="KW-0472">Membrane</keyword>
<dbReference type="RefSeq" id="WP_133227231.1">
    <property type="nucleotide sequence ID" value="NZ_SMRT01000003.1"/>
</dbReference>
<gene>
    <name evidence="7" type="ORF">E1757_09865</name>
</gene>
<keyword evidence="2 6" id="KW-0732">Signal</keyword>
<dbReference type="Pfam" id="PF01547">
    <property type="entry name" value="SBP_bac_1"/>
    <property type="match status" value="1"/>
</dbReference>
<proteinExistence type="predicted"/>
<dbReference type="SUPFAM" id="SSF53850">
    <property type="entry name" value="Periplasmic binding protein-like II"/>
    <property type="match status" value="1"/>
</dbReference>
<sequence>MKIISRKLSLSVAVTAAASVILAGCGGGDAATAPGGAAGSKENVTLKMLVPNNVEEFPAGSDINNNEIASAIREKTGFNVQWELLPKDSEAVRQKLNVIMASGEAPDIIIINDRQTFGSFVQQGLLTPLDDLLNDVGKDIKAMVTPEQLRTSTAEDGKVYAVRSLTFNIASRGLLARKDLLDELGIQEPKTQDEFYEALRTIKAKKPDTVPYSANLAQGLSSLQVIQSMFYPPVDYLQKNGKVVYPAVEPEAKQFLTFANKLFTEGLLDKESVVNKIDNLKEKFVSGKVAMSTVGWSDAKAIDDAIKTKNPNAKMIYMEPPTGSNGAFGLYKAPSLVRYIVIPKSSKHAKEAIQFLNKAANKEIIDFISFGFEGKHFEKKDGKVVPTPEAQKIRFAVYYNMFDTVEHGMQRLQIKGWIPYFVPLTKYAKYEDVLELVSPIEAVDKKAKELFDLRDEYFLKMITGALPLSAFDEYVAKWKKAGGEDVVKAMNDVYNGKK</sequence>
<evidence type="ECO:0000256" key="4">
    <source>
        <dbReference type="ARBA" id="ARBA00023139"/>
    </source>
</evidence>
<name>A0A4V2ZTX7_9BACL</name>
<dbReference type="AlphaFoldDB" id="A0A4V2ZTX7"/>
<evidence type="ECO:0000313" key="7">
    <source>
        <dbReference type="EMBL" id="TDF98814.1"/>
    </source>
</evidence>
<dbReference type="InterPro" id="IPR006059">
    <property type="entry name" value="SBP"/>
</dbReference>
<evidence type="ECO:0000256" key="6">
    <source>
        <dbReference type="SAM" id="SignalP"/>
    </source>
</evidence>
<organism evidence="7 8">
    <name type="scientific">Paenibacillus piri</name>
    <dbReference type="NCBI Taxonomy" id="2547395"/>
    <lineage>
        <taxon>Bacteria</taxon>
        <taxon>Bacillati</taxon>
        <taxon>Bacillota</taxon>
        <taxon>Bacilli</taxon>
        <taxon>Bacillales</taxon>
        <taxon>Paenibacillaceae</taxon>
        <taxon>Paenibacillus</taxon>
    </lineage>
</organism>
<accession>A0A4V2ZTX7</accession>
<evidence type="ECO:0000313" key="8">
    <source>
        <dbReference type="Proteomes" id="UP000295636"/>
    </source>
</evidence>
<keyword evidence="4" id="KW-0564">Palmitate</keyword>
<evidence type="ECO:0000256" key="1">
    <source>
        <dbReference type="ARBA" id="ARBA00022475"/>
    </source>
</evidence>